<evidence type="ECO:0000313" key="3">
    <source>
        <dbReference type="EMBL" id="GAA4969201.1"/>
    </source>
</evidence>
<keyword evidence="2" id="KW-0732">Signal</keyword>
<comment type="caution">
    <text evidence="3">The sequence shown here is derived from an EMBL/GenBank/DDBJ whole genome shotgun (WGS) entry which is preliminary data.</text>
</comment>
<proteinExistence type="predicted"/>
<evidence type="ECO:0000313" key="4">
    <source>
        <dbReference type="Proteomes" id="UP001501195"/>
    </source>
</evidence>
<accession>A0ABP9HEW5</accession>
<evidence type="ECO:0000256" key="2">
    <source>
        <dbReference type="SAM" id="SignalP"/>
    </source>
</evidence>
<feature type="chain" id="PRO_5046967363" description="NPCBM/NEW2 domain-containing protein" evidence="2">
    <location>
        <begin position="25"/>
        <end position="240"/>
    </location>
</feature>
<feature type="signal peptide" evidence="2">
    <location>
        <begin position="1"/>
        <end position="24"/>
    </location>
</feature>
<gene>
    <name evidence="3" type="ORF">GCM10023225_09290</name>
</gene>
<dbReference type="EMBL" id="BAABIL010000117">
    <property type="protein sequence ID" value="GAA4969201.1"/>
    <property type="molecule type" value="Genomic_DNA"/>
</dbReference>
<organism evidence="3 4">
    <name type="scientific">Kineococcus glutinatus</name>
    <dbReference type="NCBI Taxonomy" id="1070872"/>
    <lineage>
        <taxon>Bacteria</taxon>
        <taxon>Bacillati</taxon>
        <taxon>Actinomycetota</taxon>
        <taxon>Actinomycetes</taxon>
        <taxon>Kineosporiales</taxon>
        <taxon>Kineosporiaceae</taxon>
        <taxon>Kineococcus</taxon>
    </lineage>
</organism>
<evidence type="ECO:0008006" key="5">
    <source>
        <dbReference type="Google" id="ProtNLM"/>
    </source>
</evidence>
<feature type="region of interest" description="Disordered" evidence="1">
    <location>
        <begin position="43"/>
        <end position="94"/>
    </location>
</feature>
<reference evidence="4" key="1">
    <citation type="journal article" date="2019" name="Int. J. Syst. Evol. Microbiol.">
        <title>The Global Catalogue of Microorganisms (GCM) 10K type strain sequencing project: providing services to taxonomists for standard genome sequencing and annotation.</title>
        <authorList>
            <consortium name="The Broad Institute Genomics Platform"/>
            <consortium name="The Broad Institute Genome Sequencing Center for Infectious Disease"/>
            <person name="Wu L."/>
            <person name="Ma J."/>
        </authorList>
    </citation>
    <scope>NUCLEOTIDE SEQUENCE [LARGE SCALE GENOMIC DNA]</scope>
    <source>
        <strain evidence="4">JCM 18126</strain>
    </source>
</reference>
<dbReference type="PROSITE" id="PS51257">
    <property type="entry name" value="PROKAR_LIPOPROTEIN"/>
    <property type="match status" value="1"/>
</dbReference>
<dbReference type="Proteomes" id="UP001501195">
    <property type="component" value="Unassembled WGS sequence"/>
</dbReference>
<dbReference type="RefSeq" id="WP_345711210.1">
    <property type="nucleotide sequence ID" value="NZ_BAABIL010000117.1"/>
</dbReference>
<sequence>MKTSAALTASLATLVALTACGVLGDDPAPTADATAPTATVTVTVTSTPTATRTPTRTPTSTSTAAATDDPSGTATTDDTPDPTGSATPTALGTEQSGKVLTLNEIFKKVGDWDESVYDVGDRSDVRGIGIPIAYCTSEYRPNDSRYGGELELRLQRSFTKLDFDVAQANTSPSSDDMLVSEVLKSGNQADIRKVPFDEVQHVTIDVSGTNAVKIRLFEDQREDCSSSGGIVAVISNLTLT</sequence>
<name>A0ABP9HEW5_9ACTN</name>
<feature type="compositionally biased region" description="Low complexity" evidence="1">
    <location>
        <begin position="43"/>
        <end position="90"/>
    </location>
</feature>
<keyword evidence="4" id="KW-1185">Reference proteome</keyword>
<evidence type="ECO:0000256" key="1">
    <source>
        <dbReference type="SAM" id="MobiDB-lite"/>
    </source>
</evidence>
<protein>
    <recommendedName>
        <fullName evidence="5">NPCBM/NEW2 domain-containing protein</fullName>
    </recommendedName>
</protein>